<comment type="caution">
    <text evidence="1">The sequence shown here is derived from an EMBL/GenBank/DDBJ whole genome shotgun (WGS) entry which is preliminary data.</text>
</comment>
<evidence type="ECO:0000313" key="1">
    <source>
        <dbReference type="EMBL" id="CBH75766.1"/>
    </source>
</evidence>
<name>E6PH28_9ZZZZ</name>
<organism evidence="1">
    <name type="scientific">mine drainage metagenome</name>
    <dbReference type="NCBI Taxonomy" id="410659"/>
    <lineage>
        <taxon>unclassified sequences</taxon>
        <taxon>metagenomes</taxon>
        <taxon>ecological metagenomes</taxon>
    </lineage>
</organism>
<sequence length="26" mass="3147">MHERFVTVEVNAQRANDDPMFTLRLR</sequence>
<proteinExistence type="predicted"/>
<dbReference type="EMBL" id="CABL01000016">
    <property type="protein sequence ID" value="CBH75766.1"/>
    <property type="molecule type" value="Genomic_DNA"/>
</dbReference>
<dbReference type="AlphaFoldDB" id="E6PH28"/>
<accession>E6PH28</accession>
<protein>
    <submittedName>
        <fullName evidence="1">Uncharacterized protein</fullName>
    </submittedName>
</protein>
<gene>
    <name evidence="1" type="ORF">CARN1_1163</name>
</gene>
<reference evidence="1" key="1">
    <citation type="submission" date="2009-10" db="EMBL/GenBank/DDBJ databases">
        <title>Diversity of trophic interactions inside an arsenic-rich microbial ecosystem.</title>
        <authorList>
            <person name="Bertin P.N."/>
            <person name="Heinrich-Salmeron A."/>
            <person name="Pelletier E."/>
            <person name="Goulhen-Chollet F."/>
            <person name="Arsene-Ploetze F."/>
            <person name="Gallien S."/>
            <person name="Calteau A."/>
            <person name="Vallenet D."/>
            <person name="Casiot C."/>
            <person name="Chane-Woon-Ming B."/>
            <person name="Giloteaux L."/>
            <person name="Barakat M."/>
            <person name="Bonnefoy V."/>
            <person name="Bruneel O."/>
            <person name="Chandler M."/>
            <person name="Cleiss J."/>
            <person name="Duran R."/>
            <person name="Elbaz-Poulichet F."/>
            <person name="Fonknechten N."/>
            <person name="Lauga B."/>
            <person name="Mornico D."/>
            <person name="Ortet P."/>
            <person name="Schaeffer C."/>
            <person name="Siguier P."/>
            <person name="Alexander Thil Smith A."/>
            <person name="Van Dorsselaer A."/>
            <person name="Weissenbach J."/>
            <person name="Medigue C."/>
            <person name="Le Paslier D."/>
        </authorList>
    </citation>
    <scope>NUCLEOTIDE SEQUENCE</scope>
</reference>